<dbReference type="AlphaFoldDB" id="A0A2A5J3R1"/>
<name>A0A2A5J3R1_RHOSG</name>
<evidence type="ECO:0000256" key="1">
    <source>
        <dbReference type="SAM" id="SignalP"/>
    </source>
</evidence>
<reference evidence="2 3" key="1">
    <citation type="submission" date="2017-07" db="EMBL/GenBank/DDBJ databases">
        <title>Draft sequence of Rhodococcus enclensis 23b-28.</title>
        <authorList>
            <person name="Besaury L."/>
            <person name="Sancelme M."/>
            <person name="Amato P."/>
            <person name="Lallement A."/>
            <person name="Delort A.-M."/>
        </authorList>
    </citation>
    <scope>NUCLEOTIDE SEQUENCE [LARGE SCALE GENOMIC DNA]</scope>
    <source>
        <strain evidence="2 3">23b-28</strain>
    </source>
</reference>
<dbReference type="Proteomes" id="UP000230886">
    <property type="component" value="Unassembled WGS sequence"/>
</dbReference>
<dbReference type="EMBL" id="NOVD01000036">
    <property type="protein sequence ID" value="PCK24143.1"/>
    <property type="molecule type" value="Genomic_DNA"/>
</dbReference>
<keyword evidence="1" id="KW-0732">Signal</keyword>
<dbReference type="InterPro" id="IPR006311">
    <property type="entry name" value="TAT_signal"/>
</dbReference>
<gene>
    <name evidence="2" type="ORF">CHR55_27265</name>
</gene>
<dbReference type="PROSITE" id="PS51318">
    <property type="entry name" value="TAT"/>
    <property type="match status" value="1"/>
</dbReference>
<accession>A0A2A5J3R1</accession>
<feature type="chain" id="PRO_5013263841" evidence="1">
    <location>
        <begin position="35"/>
        <end position="153"/>
    </location>
</feature>
<protein>
    <submittedName>
        <fullName evidence="2">Uncharacterized protein</fullName>
    </submittedName>
</protein>
<sequence length="153" mass="15167">MTVRRGLVRATAVAASAAICAAGVATIAAGTASAAPPAAVLQVTGTDIVPVPAGPCFGTIHVDFEVVPGHPDQATVNLTPNGTYGSIPGCEVPVNVSWQNGIVPFNHVESTVAANGRTSTTIAAGQGLSLVTVSAGAYLGGLPSWSSSGYLWL</sequence>
<evidence type="ECO:0000313" key="2">
    <source>
        <dbReference type="EMBL" id="PCK24143.1"/>
    </source>
</evidence>
<dbReference type="RefSeq" id="WP_099698518.1">
    <property type="nucleotide sequence ID" value="NZ_NOVD01000036.1"/>
</dbReference>
<feature type="signal peptide" evidence="1">
    <location>
        <begin position="1"/>
        <end position="34"/>
    </location>
</feature>
<organism evidence="2 3">
    <name type="scientific">Rhodococcus qingshengii</name>
    <dbReference type="NCBI Taxonomy" id="334542"/>
    <lineage>
        <taxon>Bacteria</taxon>
        <taxon>Bacillati</taxon>
        <taxon>Actinomycetota</taxon>
        <taxon>Actinomycetes</taxon>
        <taxon>Mycobacteriales</taxon>
        <taxon>Nocardiaceae</taxon>
        <taxon>Rhodococcus</taxon>
        <taxon>Rhodococcus erythropolis group</taxon>
    </lineage>
</organism>
<evidence type="ECO:0000313" key="3">
    <source>
        <dbReference type="Proteomes" id="UP000230886"/>
    </source>
</evidence>
<comment type="caution">
    <text evidence="2">The sequence shown here is derived from an EMBL/GenBank/DDBJ whole genome shotgun (WGS) entry which is preliminary data.</text>
</comment>
<proteinExistence type="predicted"/>